<keyword evidence="1" id="KW-0032">Aminotransferase</keyword>
<organism evidence="1 2">
    <name type="scientific">Violaceomyces palustris</name>
    <dbReference type="NCBI Taxonomy" id="1673888"/>
    <lineage>
        <taxon>Eukaryota</taxon>
        <taxon>Fungi</taxon>
        <taxon>Dikarya</taxon>
        <taxon>Basidiomycota</taxon>
        <taxon>Ustilaginomycotina</taxon>
        <taxon>Ustilaginomycetes</taxon>
        <taxon>Violaceomycetales</taxon>
        <taxon>Violaceomycetaceae</taxon>
        <taxon>Violaceomyces</taxon>
    </lineage>
</organism>
<keyword evidence="1" id="KW-0808">Transferase</keyword>
<gene>
    <name evidence="1" type="ORF">IE53DRAFT_387546</name>
</gene>
<keyword evidence="2" id="KW-1185">Reference proteome</keyword>
<dbReference type="Proteomes" id="UP000245626">
    <property type="component" value="Unassembled WGS sequence"/>
</dbReference>
<evidence type="ECO:0000313" key="1">
    <source>
        <dbReference type="EMBL" id="PWN50180.1"/>
    </source>
</evidence>
<dbReference type="EMBL" id="KZ819960">
    <property type="protein sequence ID" value="PWN50180.1"/>
    <property type="molecule type" value="Genomic_DNA"/>
</dbReference>
<proteinExistence type="predicted"/>
<name>A0ACD0NWI3_9BASI</name>
<protein>
    <submittedName>
        <fullName evidence="1">Branched-chain amino acid aminotransferase</fullName>
    </submittedName>
</protein>
<sequence>MTSNQPAKATPPTSKLDWNNLGFSEREVNGHVRVTYRDGQWQDLEWHTDPNLNLHVAATCLNYGQQCFEGIKAFRTSRDSVHIFRPQENSKRLNLSARMASMPEVPEDLFLRALKAAVAGNLEFVPPYKPKASNGALYIRPLLIASGPRLILDSPSEFTFIVWVSPVGSLYGSSSSIPAVDAFVLDTFDRTAPLGTGHTKLGGNYAPVFRPTAEAKKKGYPITLHLDSATRTHIDEFSTSNALAIKQNHQGDQVTLVVPESTSILRSVTKLSVCQIAEKICGWKVELRPVSFEEVKANSFSEFMAAGTAAGITPVRSISFNSKPPILLKGDGSSDDDHQGPKFGLPEDNEVIRIDLGDGKTAGANAQRLFDELTSYQCGDQPDQFGWLWPAEGISAQDVI</sequence>
<reference evidence="1 2" key="1">
    <citation type="journal article" date="2018" name="Mol. Biol. Evol.">
        <title>Broad Genomic Sampling Reveals a Smut Pathogenic Ancestry of the Fungal Clade Ustilaginomycotina.</title>
        <authorList>
            <person name="Kijpornyongpan T."/>
            <person name="Mondo S.J."/>
            <person name="Barry K."/>
            <person name="Sandor L."/>
            <person name="Lee J."/>
            <person name="Lipzen A."/>
            <person name="Pangilinan J."/>
            <person name="LaButti K."/>
            <person name="Hainaut M."/>
            <person name="Henrissat B."/>
            <person name="Grigoriev I.V."/>
            <person name="Spatafora J.W."/>
            <person name="Aime M.C."/>
        </authorList>
    </citation>
    <scope>NUCLEOTIDE SEQUENCE [LARGE SCALE GENOMIC DNA]</scope>
    <source>
        <strain evidence="1 2">SA 807</strain>
    </source>
</reference>
<accession>A0ACD0NWI3</accession>
<evidence type="ECO:0000313" key="2">
    <source>
        <dbReference type="Proteomes" id="UP000245626"/>
    </source>
</evidence>